<keyword evidence="7" id="KW-0812">Transmembrane</keyword>
<organism evidence="9 10">
    <name type="scientific">Brevundimonas vesicularis</name>
    <name type="common">Pseudomonas vesicularis</name>
    <dbReference type="NCBI Taxonomy" id="41276"/>
    <lineage>
        <taxon>Bacteria</taxon>
        <taxon>Pseudomonadati</taxon>
        <taxon>Pseudomonadota</taxon>
        <taxon>Alphaproteobacteria</taxon>
        <taxon>Caulobacterales</taxon>
        <taxon>Caulobacteraceae</taxon>
        <taxon>Brevundimonas</taxon>
    </lineage>
</organism>
<dbReference type="CDD" id="cd00082">
    <property type="entry name" value="HisKA"/>
    <property type="match status" value="1"/>
</dbReference>
<accession>A0A2X1B766</accession>
<dbReference type="SUPFAM" id="SSF55874">
    <property type="entry name" value="ATPase domain of HSP90 chaperone/DNA topoisomerase II/histidine kinase"/>
    <property type="match status" value="1"/>
</dbReference>
<dbReference type="InterPro" id="IPR005467">
    <property type="entry name" value="His_kinase_dom"/>
</dbReference>
<feature type="transmembrane region" description="Helical" evidence="7">
    <location>
        <begin position="83"/>
        <end position="109"/>
    </location>
</feature>
<keyword evidence="3" id="KW-0597">Phosphoprotein</keyword>
<keyword evidence="7" id="KW-0472">Membrane</keyword>
<dbReference type="Pfam" id="PF02518">
    <property type="entry name" value="HATPase_c"/>
    <property type="match status" value="1"/>
</dbReference>
<feature type="transmembrane region" description="Helical" evidence="7">
    <location>
        <begin position="130"/>
        <end position="148"/>
    </location>
</feature>
<dbReference type="AlphaFoldDB" id="A0A2X1B766"/>
<evidence type="ECO:0000256" key="1">
    <source>
        <dbReference type="ARBA" id="ARBA00000085"/>
    </source>
</evidence>
<feature type="domain" description="Histidine kinase" evidence="8">
    <location>
        <begin position="328"/>
        <end position="546"/>
    </location>
</feature>
<dbReference type="InterPro" id="IPR036097">
    <property type="entry name" value="HisK_dim/P_sf"/>
</dbReference>
<dbReference type="SUPFAM" id="SSF47384">
    <property type="entry name" value="Homodimeric domain of signal transducing histidine kinase"/>
    <property type="match status" value="1"/>
</dbReference>
<dbReference type="InterPro" id="IPR003594">
    <property type="entry name" value="HATPase_dom"/>
</dbReference>
<evidence type="ECO:0000256" key="2">
    <source>
        <dbReference type="ARBA" id="ARBA00012438"/>
    </source>
</evidence>
<keyword evidence="5 9" id="KW-0418">Kinase</keyword>
<dbReference type="PROSITE" id="PS50109">
    <property type="entry name" value="HIS_KIN"/>
    <property type="match status" value="1"/>
</dbReference>
<evidence type="ECO:0000256" key="7">
    <source>
        <dbReference type="SAM" id="Phobius"/>
    </source>
</evidence>
<dbReference type="InterPro" id="IPR004358">
    <property type="entry name" value="Sig_transdc_His_kin-like_C"/>
</dbReference>
<protein>
    <recommendedName>
        <fullName evidence="2">histidine kinase</fullName>
        <ecNumber evidence="2">2.7.13.3</ecNumber>
    </recommendedName>
</protein>
<dbReference type="RefSeq" id="WP_112861382.1">
    <property type="nucleotide sequence ID" value="NZ_UAQP01000005.1"/>
</dbReference>
<evidence type="ECO:0000313" key="9">
    <source>
        <dbReference type="EMBL" id="SPU51859.1"/>
    </source>
</evidence>
<dbReference type="EMBL" id="UAQP01000005">
    <property type="protein sequence ID" value="SPU51859.1"/>
    <property type="molecule type" value="Genomic_DNA"/>
</dbReference>
<dbReference type="SMART" id="SM00387">
    <property type="entry name" value="HATPase_c"/>
    <property type="match status" value="1"/>
</dbReference>
<feature type="transmembrane region" description="Helical" evidence="7">
    <location>
        <begin position="53"/>
        <end position="71"/>
    </location>
</feature>
<evidence type="ECO:0000259" key="8">
    <source>
        <dbReference type="PROSITE" id="PS50109"/>
    </source>
</evidence>
<dbReference type="Pfam" id="PF00512">
    <property type="entry name" value="HisKA"/>
    <property type="match status" value="1"/>
</dbReference>
<keyword evidence="4 9" id="KW-0808">Transferase</keyword>
<evidence type="ECO:0000256" key="6">
    <source>
        <dbReference type="ARBA" id="ARBA00023012"/>
    </source>
</evidence>
<feature type="transmembrane region" description="Helical" evidence="7">
    <location>
        <begin position="154"/>
        <end position="174"/>
    </location>
</feature>
<gene>
    <name evidence="9" type="primary">divJ</name>
    <name evidence="9" type="ORF">NCTC11166_00169</name>
</gene>
<dbReference type="EC" id="2.7.13.3" evidence="2"/>
<reference evidence="9 10" key="1">
    <citation type="submission" date="2018-06" db="EMBL/GenBank/DDBJ databases">
        <authorList>
            <consortium name="Pathogen Informatics"/>
            <person name="Doyle S."/>
        </authorList>
    </citation>
    <scope>NUCLEOTIDE SEQUENCE [LARGE SCALE GENOMIC DNA]</scope>
    <source>
        <strain evidence="9 10">NCTC11166</strain>
    </source>
</reference>
<name>A0A2X1B766_BREVE</name>
<dbReference type="Gene3D" id="3.30.565.10">
    <property type="entry name" value="Histidine kinase-like ATPase, C-terminal domain"/>
    <property type="match status" value="1"/>
</dbReference>
<dbReference type="SMART" id="SM00388">
    <property type="entry name" value="HisKA"/>
    <property type="match status" value="1"/>
</dbReference>
<dbReference type="PANTHER" id="PTHR43711">
    <property type="entry name" value="TWO-COMPONENT HISTIDINE KINASE"/>
    <property type="match status" value="1"/>
</dbReference>
<evidence type="ECO:0000256" key="5">
    <source>
        <dbReference type="ARBA" id="ARBA00022777"/>
    </source>
</evidence>
<dbReference type="Gene3D" id="1.10.287.130">
    <property type="match status" value="1"/>
</dbReference>
<feature type="transmembrane region" description="Helical" evidence="7">
    <location>
        <begin position="20"/>
        <end position="41"/>
    </location>
</feature>
<evidence type="ECO:0000313" key="10">
    <source>
        <dbReference type="Proteomes" id="UP000251186"/>
    </source>
</evidence>
<proteinExistence type="predicted"/>
<comment type="catalytic activity">
    <reaction evidence="1">
        <text>ATP + protein L-histidine = ADP + protein N-phospho-L-histidine.</text>
        <dbReference type="EC" id="2.7.13.3"/>
    </reaction>
</comment>
<dbReference type="Proteomes" id="UP000251186">
    <property type="component" value="Unassembled WGS sequence"/>
</dbReference>
<evidence type="ECO:0000256" key="3">
    <source>
        <dbReference type="ARBA" id="ARBA00022553"/>
    </source>
</evidence>
<keyword evidence="6" id="KW-0902">Two-component regulatory system</keyword>
<keyword evidence="7" id="KW-1133">Transmembrane helix</keyword>
<dbReference type="InterPro" id="IPR036890">
    <property type="entry name" value="HATPase_C_sf"/>
</dbReference>
<dbReference type="InterPro" id="IPR003661">
    <property type="entry name" value="HisK_dim/P_dom"/>
</dbReference>
<dbReference type="PANTHER" id="PTHR43711:SF1">
    <property type="entry name" value="HISTIDINE KINASE 1"/>
    <property type="match status" value="1"/>
</dbReference>
<dbReference type="PRINTS" id="PR00344">
    <property type="entry name" value="BCTRLSENSOR"/>
</dbReference>
<dbReference type="GO" id="GO:0000155">
    <property type="term" value="F:phosphorelay sensor kinase activity"/>
    <property type="evidence" value="ECO:0007669"/>
    <property type="project" value="InterPro"/>
</dbReference>
<sequence length="565" mass="58822">MKPDAHARYEDDPTHDAALGAPLVALWHAIWAVAVALTALAAQMMDGLKDAPLAALLLMAFPGVFGVVLMVRDSVGLRLAVMGGWILAATASAGLTGGVTGALPGLILTPLAAGIALDHARVGADRLTRMGAFAVALPLMAGLISTWLNGAEAQGPLLAAVSGLLAMGAIIAAMRLTWSARQRRLAEAEDEAARIAALLEDQPALTLLLDPSGRAVATWGTPPPALSVLALTEQGLISAVHAPDRPAVSAALARALSGQSVEVQFTPRIALDRRVVMILGPFQHETDRPRLIAQAFDGTAQFARELGLETARVEAEAQSAGKTRFLANMSHELRTPLNAVIGFADIMRQKLFGPLPERYAGYADAIHQAGGHLLDLINDVLDLSKIEAERYQLAMETFDARDAVSAAVALVRLQADDKGVELAAVLPSEPIKVRADARALKQMALNLLSNAVKFTPAGGSVTITLDADGPDLDLAVSDTGVGIAPQDLQRLGRPFEQAGGADQKAQGTGLGLSLVRSLTELHGGRMTIDSTLGEGAAVMIRLPVMVAAGSLDPQPSEAPPATVEA</sequence>
<evidence type="ECO:0000256" key="4">
    <source>
        <dbReference type="ARBA" id="ARBA00022679"/>
    </source>
</evidence>
<dbReference type="CDD" id="cd16922">
    <property type="entry name" value="HATPase_EvgS-ArcB-TorS-like"/>
    <property type="match status" value="1"/>
</dbReference>
<dbReference type="InterPro" id="IPR050736">
    <property type="entry name" value="Sensor_HK_Regulatory"/>
</dbReference>